<comment type="caution">
    <text evidence="9">The sequence shown here is derived from an EMBL/GenBank/DDBJ whole genome shotgun (WGS) entry which is preliminary data.</text>
</comment>
<comment type="cofactor">
    <cofactor evidence="1">
        <name>FMN</name>
        <dbReference type="ChEBI" id="CHEBI:58210"/>
    </cofactor>
</comment>
<name>A0A829BNI2_STRMG</name>
<keyword evidence="3" id="KW-0285">Flavoprotein</keyword>
<evidence type="ECO:0000313" key="9">
    <source>
        <dbReference type="EMBL" id="EMC22313.1"/>
    </source>
</evidence>
<dbReference type="RefSeq" id="WP_002267471.1">
    <property type="nucleotide sequence ID" value="NZ_AHSR01000043.1"/>
</dbReference>
<organism evidence="9 10">
    <name type="scientific">Streptococcus mutans SM6</name>
    <dbReference type="NCBI Taxonomy" id="857119"/>
    <lineage>
        <taxon>Bacteria</taxon>
        <taxon>Bacillati</taxon>
        <taxon>Bacillota</taxon>
        <taxon>Bacilli</taxon>
        <taxon>Lactobacillales</taxon>
        <taxon>Streptococcaceae</taxon>
        <taxon>Streptococcus</taxon>
    </lineage>
</organism>
<dbReference type="PANTHER" id="PTHR23026:SF125">
    <property type="entry name" value="OXYGEN-INSENSITIVE NAD(P)H NITROREDUCTASE"/>
    <property type="match status" value="1"/>
</dbReference>
<dbReference type="Proteomes" id="UP000011676">
    <property type="component" value="Unassembled WGS sequence"/>
</dbReference>
<evidence type="ECO:0000256" key="7">
    <source>
        <dbReference type="ARBA" id="ARBA00023027"/>
    </source>
</evidence>
<keyword evidence="6" id="KW-0560">Oxidoreductase</keyword>
<sequence>MTIQAEELLQAFHFRYACKHFNPNKKISDKDFQTILETGRLSPSSFGFEPWQFLVIQDKELKNDLAPIAWGAKNSLKGASHFVILLARKKPDTIYSSNYISHIMTDIQHLSDEQATGKRQSFEHFQKSDFKLLDSDQTIFDWASKQTYIALANMLTVAACLEIDSCPIEGFDQEKVETLLANKGIINPQEFGVSVMAGFGYRDEEATPKTRQSKEDVVRYI</sequence>
<accession>A0A829BNI2</accession>
<keyword evidence="7" id="KW-0520">NAD</keyword>
<evidence type="ECO:0000256" key="6">
    <source>
        <dbReference type="ARBA" id="ARBA00023002"/>
    </source>
</evidence>
<dbReference type="Gene3D" id="3.40.109.10">
    <property type="entry name" value="NADH Oxidase"/>
    <property type="match status" value="1"/>
</dbReference>
<protein>
    <submittedName>
        <fullName evidence="9">NAD(P)H-flavin oxidoreductase</fullName>
    </submittedName>
</protein>
<dbReference type="Pfam" id="PF00881">
    <property type="entry name" value="Nitroreductase"/>
    <property type="match status" value="1"/>
</dbReference>
<evidence type="ECO:0000256" key="5">
    <source>
        <dbReference type="ARBA" id="ARBA00022857"/>
    </source>
</evidence>
<reference evidence="9 10" key="1">
    <citation type="journal article" date="2013" name="Mol. Biol. Evol.">
        <title>Evolutionary and population genomics of the cavity causing bacteria Streptococcus mutans.</title>
        <authorList>
            <person name="Cornejo O.E."/>
            <person name="Lefebure T."/>
            <person name="Pavinski Bitar P.D."/>
            <person name="Lang P."/>
            <person name="Richards V.P."/>
            <person name="Eilertson K."/>
            <person name="Do T."/>
            <person name="Beighton D."/>
            <person name="Zeng L."/>
            <person name="Ahn S.J."/>
            <person name="Burne R.A."/>
            <person name="Siepel A."/>
            <person name="Bustamante C.D."/>
            <person name="Stanhope M.J."/>
        </authorList>
    </citation>
    <scope>NUCLEOTIDE SEQUENCE [LARGE SCALE GENOMIC DNA]</scope>
    <source>
        <strain evidence="9 10">SM6</strain>
    </source>
</reference>
<proteinExistence type="inferred from homology"/>
<evidence type="ECO:0000256" key="4">
    <source>
        <dbReference type="ARBA" id="ARBA00022643"/>
    </source>
</evidence>
<dbReference type="GO" id="GO:0005829">
    <property type="term" value="C:cytosol"/>
    <property type="evidence" value="ECO:0007669"/>
    <property type="project" value="TreeGrafter"/>
</dbReference>
<dbReference type="SUPFAM" id="SSF55469">
    <property type="entry name" value="FMN-dependent nitroreductase-like"/>
    <property type="match status" value="1"/>
</dbReference>
<dbReference type="GO" id="GO:0046256">
    <property type="term" value="P:2,4,6-trinitrotoluene catabolic process"/>
    <property type="evidence" value="ECO:0007669"/>
    <property type="project" value="TreeGrafter"/>
</dbReference>
<evidence type="ECO:0000256" key="2">
    <source>
        <dbReference type="ARBA" id="ARBA00007118"/>
    </source>
</evidence>
<dbReference type="GeneID" id="93860029"/>
<dbReference type="InterPro" id="IPR029479">
    <property type="entry name" value="Nitroreductase"/>
</dbReference>
<dbReference type="GO" id="GO:0046857">
    <property type="term" value="F:oxidoreductase activity, acting on other nitrogenous compounds as donors, with NAD or NADP as acceptor"/>
    <property type="evidence" value="ECO:0007669"/>
    <property type="project" value="TreeGrafter"/>
</dbReference>
<evidence type="ECO:0000256" key="3">
    <source>
        <dbReference type="ARBA" id="ARBA00022630"/>
    </source>
</evidence>
<evidence type="ECO:0000313" key="10">
    <source>
        <dbReference type="Proteomes" id="UP000011676"/>
    </source>
</evidence>
<dbReference type="AlphaFoldDB" id="A0A829BNI2"/>
<gene>
    <name evidence="9" type="ORF">SMU82_08772</name>
</gene>
<comment type="similarity">
    <text evidence="2">Belongs to the nitroreductase family.</text>
</comment>
<keyword evidence="5" id="KW-0521">NADP</keyword>
<dbReference type="EMBL" id="AHSR01000043">
    <property type="protein sequence ID" value="EMC22313.1"/>
    <property type="molecule type" value="Genomic_DNA"/>
</dbReference>
<feature type="domain" description="Nitroreductase" evidence="8">
    <location>
        <begin position="15"/>
        <end position="180"/>
    </location>
</feature>
<dbReference type="CDD" id="cd02149">
    <property type="entry name" value="NfsB-like"/>
    <property type="match status" value="1"/>
</dbReference>
<dbReference type="InterPro" id="IPR033878">
    <property type="entry name" value="NfsB-like"/>
</dbReference>
<dbReference type="PANTHER" id="PTHR23026">
    <property type="entry name" value="NADPH NITROREDUCTASE"/>
    <property type="match status" value="1"/>
</dbReference>
<keyword evidence="4" id="KW-0288">FMN</keyword>
<evidence type="ECO:0000259" key="8">
    <source>
        <dbReference type="Pfam" id="PF00881"/>
    </source>
</evidence>
<dbReference type="InterPro" id="IPR000415">
    <property type="entry name" value="Nitroreductase-like"/>
</dbReference>
<dbReference type="InterPro" id="IPR050627">
    <property type="entry name" value="Nitroreductase/BluB"/>
</dbReference>
<evidence type="ECO:0000256" key="1">
    <source>
        <dbReference type="ARBA" id="ARBA00001917"/>
    </source>
</evidence>